<reference evidence="2" key="1">
    <citation type="journal article" date="2013" name="Nat. Commun.">
        <title>Whole-genome sequencing of Oryza brachyantha reveals mechanisms underlying Oryza genome evolution.</title>
        <authorList>
            <person name="Chen J."/>
            <person name="Huang Q."/>
            <person name="Gao D."/>
            <person name="Wang J."/>
            <person name="Lang Y."/>
            <person name="Liu T."/>
            <person name="Li B."/>
            <person name="Bai Z."/>
            <person name="Luis Goicoechea J."/>
            <person name="Liang C."/>
            <person name="Chen C."/>
            <person name="Zhang W."/>
            <person name="Sun S."/>
            <person name="Liao Y."/>
            <person name="Zhang X."/>
            <person name="Yang L."/>
            <person name="Song C."/>
            <person name="Wang M."/>
            <person name="Shi J."/>
            <person name="Liu G."/>
            <person name="Liu J."/>
            <person name="Zhou H."/>
            <person name="Zhou W."/>
            <person name="Yu Q."/>
            <person name="An N."/>
            <person name="Chen Y."/>
            <person name="Cai Q."/>
            <person name="Wang B."/>
            <person name="Liu B."/>
            <person name="Min J."/>
            <person name="Huang Y."/>
            <person name="Wu H."/>
            <person name="Li Z."/>
            <person name="Zhang Y."/>
            <person name="Yin Y."/>
            <person name="Song W."/>
            <person name="Jiang J."/>
            <person name="Jackson S.A."/>
            <person name="Wing R.A."/>
            <person name="Wang J."/>
            <person name="Chen M."/>
        </authorList>
    </citation>
    <scope>NUCLEOTIDE SEQUENCE [LARGE SCALE GENOMIC DNA]</scope>
    <source>
        <strain evidence="2">cv. IRGC 101232</strain>
    </source>
</reference>
<feature type="compositionally biased region" description="Basic and acidic residues" evidence="1">
    <location>
        <begin position="76"/>
        <end position="85"/>
    </location>
</feature>
<evidence type="ECO:0000256" key="1">
    <source>
        <dbReference type="SAM" id="MobiDB-lite"/>
    </source>
</evidence>
<keyword evidence="3" id="KW-1185">Reference proteome</keyword>
<feature type="region of interest" description="Disordered" evidence="1">
    <location>
        <begin position="76"/>
        <end position="98"/>
    </location>
</feature>
<sequence>MASGRAASATIPAARGGRSSGTPSRTPGAGSPAPGLLYTVAASVVLPRPPKPTMDHLPAGRVAAAVLQQTEDGLRLAADAHERDSSMLSAGNRRSRSS</sequence>
<organism evidence="2">
    <name type="scientific">Oryza brachyantha</name>
    <name type="common">malo sina</name>
    <dbReference type="NCBI Taxonomy" id="4533"/>
    <lineage>
        <taxon>Eukaryota</taxon>
        <taxon>Viridiplantae</taxon>
        <taxon>Streptophyta</taxon>
        <taxon>Embryophyta</taxon>
        <taxon>Tracheophyta</taxon>
        <taxon>Spermatophyta</taxon>
        <taxon>Magnoliopsida</taxon>
        <taxon>Liliopsida</taxon>
        <taxon>Poales</taxon>
        <taxon>Poaceae</taxon>
        <taxon>BOP clade</taxon>
        <taxon>Oryzoideae</taxon>
        <taxon>Oryzeae</taxon>
        <taxon>Oryzinae</taxon>
        <taxon>Oryza</taxon>
    </lineage>
</organism>
<evidence type="ECO:0000313" key="2">
    <source>
        <dbReference type="EnsemblPlants" id="OB01G20890.1"/>
    </source>
</evidence>
<reference evidence="2" key="2">
    <citation type="submission" date="2013-04" db="UniProtKB">
        <authorList>
            <consortium name="EnsemblPlants"/>
        </authorList>
    </citation>
    <scope>IDENTIFICATION</scope>
</reference>
<evidence type="ECO:0000313" key="3">
    <source>
        <dbReference type="Proteomes" id="UP000006038"/>
    </source>
</evidence>
<dbReference type="Proteomes" id="UP000006038">
    <property type="component" value="Chromosome 1"/>
</dbReference>
<accession>J3KYN3</accession>
<feature type="region of interest" description="Disordered" evidence="1">
    <location>
        <begin position="1"/>
        <end position="34"/>
    </location>
</feature>
<name>J3KYN3_ORYBR</name>
<dbReference type="HOGENOM" id="CLU_2339672_0_0_1"/>
<dbReference type="EnsemblPlants" id="OB01G20890.1">
    <property type="protein sequence ID" value="OB01G20890.1"/>
    <property type="gene ID" value="OB01G20890"/>
</dbReference>
<proteinExistence type="predicted"/>
<protein>
    <submittedName>
        <fullName evidence="2">Uncharacterized protein</fullName>
    </submittedName>
</protein>
<dbReference type="Gramene" id="OB01G20890.1">
    <property type="protein sequence ID" value="OB01G20890.1"/>
    <property type="gene ID" value="OB01G20890"/>
</dbReference>
<dbReference type="AlphaFoldDB" id="J3KYN3"/>